<accession>A0A6M1T180</accession>
<keyword evidence="4" id="KW-1185">Reference proteome</keyword>
<dbReference type="InterPro" id="IPR036388">
    <property type="entry name" value="WH-like_DNA-bd_sf"/>
</dbReference>
<dbReference type="InterPro" id="IPR052520">
    <property type="entry name" value="ATL_DNA_repair"/>
</dbReference>
<dbReference type="InterPro" id="IPR036217">
    <property type="entry name" value="MethylDNA_cys_MeTrfase_DNAb"/>
</dbReference>
<dbReference type="SUPFAM" id="SSF46767">
    <property type="entry name" value="Methylated DNA-protein cysteine methyltransferase, C-terminal domain"/>
    <property type="match status" value="1"/>
</dbReference>
<dbReference type="GO" id="GO:0003824">
    <property type="term" value="F:catalytic activity"/>
    <property type="evidence" value="ECO:0007669"/>
    <property type="project" value="InterPro"/>
</dbReference>
<dbReference type="PANTHER" id="PTHR42942">
    <property type="entry name" value="6-O-METHYLGUANINE DNA METHYLTRANSFERASE"/>
    <property type="match status" value="1"/>
</dbReference>
<dbReference type="EMBL" id="JAALLS010000026">
    <property type="protein sequence ID" value="NGP89848.1"/>
    <property type="molecule type" value="Genomic_DNA"/>
</dbReference>
<evidence type="ECO:0000256" key="1">
    <source>
        <dbReference type="ARBA" id="ARBA00022763"/>
    </source>
</evidence>
<dbReference type="Gene3D" id="1.10.10.10">
    <property type="entry name" value="Winged helix-like DNA-binding domain superfamily/Winged helix DNA-binding domain"/>
    <property type="match status" value="1"/>
</dbReference>
<dbReference type="InterPro" id="IPR014048">
    <property type="entry name" value="MethylDNA_cys_MeTrfase_DNA-bd"/>
</dbReference>
<evidence type="ECO:0000259" key="2">
    <source>
        <dbReference type="Pfam" id="PF01035"/>
    </source>
</evidence>
<dbReference type="AlphaFoldDB" id="A0A6M1T180"/>
<keyword evidence="1" id="KW-0227">DNA damage</keyword>
<feature type="domain" description="Methylated-DNA-[protein]-cysteine S-methyltransferase DNA binding" evidence="2">
    <location>
        <begin position="6"/>
        <end position="84"/>
    </location>
</feature>
<gene>
    <name evidence="3" type="ORF">G3569_15930</name>
</gene>
<evidence type="ECO:0000313" key="4">
    <source>
        <dbReference type="Proteomes" id="UP000479132"/>
    </source>
</evidence>
<organism evidence="3 4">
    <name type="scientific">Fodinibius halophilus</name>
    <dbReference type="NCBI Taxonomy" id="1736908"/>
    <lineage>
        <taxon>Bacteria</taxon>
        <taxon>Pseudomonadati</taxon>
        <taxon>Balneolota</taxon>
        <taxon>Balneolia</taxon>
        <taxon>Balneolales</taxon>
        <taxon>Balneolaceae</taxon>
        <taxon>Fodinibius</taxon>
    </lineage>
</organism>
<proteinExistence type="predicted"/>
<reference evidence="3 4" key="1">
    <citation type="submission" date="2020-02" db="EMBL/GenBank/DDBJ databases">
        <title>Aliifodinibius halophilus 2W32, complete genome.</title>
        <authorList>
            <person name="Li Y."/>
            <person name="Wu S."/>
        </authorList>
    </citation>
    <scope>NUCLEOTIDE SEQUENCE [LARGE SCALE GENOMIC DNA]</scope>
    <source>
        <strain evidence="3 4">2W32</strain>
    </source>
</reference>
<sequence>MTKNNYKRVHEVVDRIPRGRVCTYGVIAEYLGITSGARMVGYALNNTGETKIPAHRVVNREGELTGRSHFPDDTMQERLKQEGVTFIDEYQVDIEAHLWDPSEES</sequence>
<dbReference type="PANTHER" id="PTHR42942:SF1">
    <property type="entry name" value="ALKYLTRANSFERASE-LIKE PROTEIN 1"/>
    <property type="match status" value="1"/>
</dbReference>
<protein>
    <submittedName>
        <fullName evidence="3">MGMT family protein</fullName>
    </submittedName>
</protein>
<comment type="caution">
    <text evidence="3">The sequence shown here is derived from an EMBL/GenBank/DDBJ whole genome shotgun (WGS) entry which is preliminary data.</text>
</comment>
<dbReference type="RefSeq" id="WP_165271016.1">
    <property type="nucleotide sequence ID" value="NZ_JAALLS010000026.1"/>
</dbReference>
<dbReference type="Proteomes" id="UP000479132">
    <property type="component" value="Unassembled WGS sequence"/>
</dbReference>
<dbReference type="Pfam" id="PF01035">
    <property type="entry name" value="DNA_binding_1"/>
    <property type="match status" value="1"/>
</dbReference>
<name>A0A6M1T180_9BACT</name>
<dbReference type="CDD" id="cd06445">
    <property type="entry name" value="ATase"/>
    <property type="match status" value="1"/>
</dbReference>
<dbReference type="GO" id="GO:0006281">
    <property type="term" value="P:DNA repair"/>
    <property type="evidence" value="ECO:0007669"/>
    <property type="project" value="InterPro"/>
</dbReference>
<evidence type="ECO:0000313" key="3">
    <source>
        <dbReference type="EMBL" id="NGP89848.1"/>
    </source>
</evidence>